<organism evidence="1 2">
    <name type="scientific">Kitasatospora gansuensis</name>
    <dbReference type="NCBI Taxonomy" id="258050"/>
    <lineage>
        <taxon>Bacteria</taxon>
        <taxon>Bacillati</taxon>
        <taxon>Actinomycetota</taxon>
        <taxon>Actinomycetes</taxon>
        <taxon>Kitasatosporales</taxon>
        <taxon>Streptomycetaceae</taxon>
        <taxon>Kitasatospora</taxon>
    </lineage>
</organism>
<evidence type="ECO:0000313" key="2">
    <source>
        <dbReference type="Proteomes" id="UP000573327"/>
    </source>
</evidence>
<evidence type="ECO:0008006" key="3">
    <source>
        <dbReference type="Google" id="ProtNLM"/>
    </source>
</evidence>
<sequence length="125" mass="14042">MRTVLHVDIRWLLDVQEQAYPEDLTVRDYSALQAAVARHRVNTAQLGHDADPSWCAAALMHTIVQLRPLPVRNNLYACMATAAYMHAAEEGIDPPYGALVELARDVAEFNADVFVAADRIRSWRI</sequence>
<comment type="caution">
    <text evidence="1">The sequence shown here is derived from an EMBL/GenBank/DDBJ whole genome shotgun (WGS) entry which is preliminary data.</text>
</comment>
<proteinExistence type="predicted"/>
<dbReference type="EMBL" id="JACHJR010000001">
    <property type="protein sequence ID" value="MBB4950300.1"/>
    <property type="molecule type" value="Genomic_DNA"/>
</dbReference>
<reference evidence="1 2" key="1">
    <citation type="submission" date="2020-08" db="EMBL/GenBank/DDBJ databases">
        <title>Sequencing the genomes of 1000 actinobacteria strains.</title>
        <authorList>
            <person name="Klenk H.-P."/>
        </authorList>
    </citation>
    <scope>NUCLEOTIDE SEQUENCE [LARGE SCALE GENOMIC DNA]</scope>
    <source>
        <strain evidence="1 2">DSM 44786</strain>
    </source>
</reference>
<dbReference type="AlphaFoldDB" id="A0A7W7SGZ4"/>
<dbReference type="Proteomes" id="UP000573327">
    <property type="component" value="Unassembled WGS sequence"/>
</dbReference>
<gene>
    <name evidence="1" type="ORF">F4556_005835</name>
</gene>
<dbReference type="RefSeq" id="WP_184921364.1">
    <property type="nucleotide sequence ID" value="NZ_JACHJR010000001.1"/>
</dbReference>
<protein>
    <recommendedName>
        <fullName evidence="3">Toxin Doc</fullName>
    </recommendedName>
</protein>
<accession>A0A7W7SGZ4</accession>
<evidence type="ECO:0000313" key="1">
    <source>
        <dbReference type="EMBL" id="MBB4950300.1"/>
    </source>
</evidence>
<name>A0A7W7SGZ4_9ACTN</name>
<keyword evidence="2" id="KW-1185">Reference proteome</keyword>